<evidence type="ECO:0000256" key="2">
    <source>
        <dbReference type="ARBA" id="ARBA00001968"/>
    </source>
</evidence>
<reference evidence="13 14" key="1">
    <citation type="submission" date="2020-11" db="EMBL/GenBank/DDBJ databases">
        <title>A novel isolate from a Black sea contaminated sediment with potential to produce alkanes: Plantactinospora alkalitolerans sp. nov.</title>
        <authorList>
            <person name="Carro L."/>
            <person name="Veyisoglu A."/>
            <person name="Guven K."/>
            <person name="Schumann P."/>
            <person name="Klenk H.-P."/>
            <person name="Sahin N."/>
        </authorList>
    </citation>
    <scope>NUCLEOTIDE SEQUENCE [LARGE SCALE GENOMIC DNA]</scope>
    <source>
        <strain evidence="13 14">S1510</strain>
    </source>
</reference>
<dbReference type="EMBL" id="JADPUN010000145">
    <property type="protein sequence ID" value="MBF9130124.1"/>
    <property type="molecule type" value="Genomic_DNA"/>
</dbReference>
<dbReference type="InterPro" id="IPR005493">
    <property type="entry name" value="RraA/RraA-like"/>
</dbReference>
<evidence type="ECO:0000256" key="11">
    <source>
        <dbReference type="ARBA" id="ARBA00047973"/>
    </source>
</evidence>
<comment type="cofactor">
    <cofactor evidence="2">
        <name>a divalent metal cation</name>
        <dbReference type="ChEBI" id="CHEBI:60240"/>
    </cofactor>
</comment>
<dbReference type="InterPro" id="IPR014165">
    <property type="entry name" value="LigK_PcmE"/>
</dbReference>
<evidence type="ECO:0000256" key="10">
    <source>
        <dbReference type="ARBA" id="ARBA00032305"/>
    </source>
</evidence>
<dbReference type="RefSeq" id="WP_196201706.1">
    <property type="nucleotide sequence ID" value="NZ_JADPUN010000145.1"/>
</dbReference>
<evidence type="ECO:0000313" key="13">
    <source>
        <dbReference type="EMBL" id="MBF9130124.1"/>
    </source>
</evidence>
<evidence type="ECO:0000256" key="4">
    <source>
        <dbReference type="ARBA" id="ARBA00011233"/>
    </source>
</evidence>
<organism evidence="13 14">
    <name type="scientific">Plantactinospora alkalitolerans</name>
    <dbReference type="NCBI Taxonomy" id="2789879"/>
    <lineage>
        <taxon>Bacteria</taxon>
        <taxon>Bacillati</taxon>
        <taxon>Actinomycetota</taxon>
        <taxon>Actinomycetes</taxon>
        <taxon>Micromonosporales</taxon>
        <taxon>Micromonosporaceae</taxon>
        <taxon>Plantactinospora</taxon>
    </lineage>
</organism>
<dbReference type="EC" id="4.1.3.17" evidence="5"/>
<evidence type="ECO:0000256" key="5">
    <source>
        <dbReference type="ARBA" id="ARBA00012213"/>
    </source>
</evidence>
<dbReference type="NCBIfam" id="TIGR02798">
    <property type="entry name" value="ligK_PcmE"/>
    <property type="match status" value="1"/>
</dbReference>
<evidence type="ECO:0000313" key="14">
    <source>
        <dbReference type="Proteomes" id="UP000638560"/>
    </source>
</evidence>
<dbReference type="Proteomes" id="UP000638560">
    <property type="component" value="Unassembled WGS sequence"/>
</dbReference>
<comment type="catalytic activity">
    <reaction evidence="1">
        <text>4-hydroxy-4-methyl-2-oxoglutarate = 2 pyruvate</text>
        <dbReference type="Rhea" id="RHEA:22748"/>
        <dbReference type="ChEBI" id="CHEBI:15361"/>
        <dbReference type="ChEBI" id="CHEBI:58276"/>
        <dbReference type="EC" id="4.1.3.17"/>
    </reaction>
</comment>
<dbReference type="CDD" id="cd16841">
    <property type="entry name" value="RraA_family"/>
    <property type="match status" value="1"/>
</dbReference>
<comment type="function">
    <text evidence="8">Catalyzes the aldol cleavage of 4-hydroxy-4-methyl-2-oxoglutarate (HMG) into 2 molecules of pyruvate. Also contains a secondary oxaloacetate (OAA) decarboxylase activity due to the common pyruvate enolate transition state formed following C-C bond cleavage in the retro-aldol and decarboxylation reactions.</text>
</comment>
<dbReference type="PANTHER" id="PTHR33254:SF16">
    <property type="entry name" value="BLR3842 PROTEIN"/>
    <property type="match status" value="1"/>
</dbReference>
<feature type="compositionally biased region" description="Low complexity" evidence="12">
    <location>
        <begin position="227"/>
        <end position="241"/>
    </location>
</feature>
<comment type="catalytic activity">
    <reaction evidence="11">
        <text>oxaloacetate + H(+) = pyruvate + CO2</text>
        <dbReference type="Rhea" id="RHEA:15641"/>
        <dbReference type="ChEBI" id="CHEBI:15361"/>
        <dbReference type="ChEBI" id="CHEBI:15378"/>
        <dbReference type="ChEBI" id="CHEBI:16452"/>
        <dbReference type="ChEBI" id="CHEBI:16526"/>
        <dbReference type="EC" id="4.1.1.112"/>
    </reaction>
</comment>
<evidence type="ECO:0000256" key="9">
    <source>
        <dbReference type="ARBA" id="ARBA00030169"/>
    </source>
</evidence>
<dbReference type="PANTHER" id="PTHR33254">
    <property type="entry name" value="4-HYDROXY-4-METHYL-2-OXOGLUTARATE ALDOLASE 3-RELATED"/>
    <property type="match status" value="1"/>
</dbReference>
<evidence type="ECO:0000256" key="6">
    <source>
        <dbReference type="ARBA" id="ARBA00012947"/>
    </source>
</evidence>
<evidence type="ECO:0000256" key="8">
    <source>
        <dbReference type="ARBA" id="ARBA00025046"/>
    </source>
</evidence>
<evidence type="ECO:0000256" key="12">
    <source>
        <dbReference type="SAM" id="MobiDB-lite"/>
    </source>
</evidence>
<dbReference type="SUPFAM" id="SSF89562">
    <property type="entry name" value="RraA-like"/>
    <property type="match status" value="1"/>
</dbReference>
<comment type="similarity">
    <text evidence="3">Belongs to the class II aldolase/RraA-like family.</text>
</comment>
<keyword evidence="14" id="KW-1185">Reference proteome</keyword>
<comment type="subunit">
    <text evidence="4">Homotrimer.</text>
</comment>
<dbReference type="Pfam" id="PF03737">
    <property type="entry name" value="RraA-like"/>
    <property type="match status" value="1"/>
</dbReference>
<dbReference type="InterPro" id="IPR036704">
    <property type="entry name" value="RraA/RraA-like_sf"/>
</dbReference>
<proteinExistence type="inferred from homology"/>
<evidence type="ECO:0000256" key="7">
    <source>
        <dbReference type="ARBA" id="ARBA00016549"/>
    </source>
</evidence>
<sequence>MSSHVIVRTDVAPPADAVGRLGELGVSTVHEAQGRTGLLGHLLRPIYPGARIAGRAVTVSAQPGDNLMIHAAVEQTRPGDILVVTFTSPTTDGAFGELLATSLHARGVRGLVIEAGCRDVAELTEMRFPVWSRAVSAQGTVKASPGSVNVPVVIGGAYVRPGDVIVADDDGVAVVPRERAQAVAAAGTDRRAKEEEKRRQLADGVLGLDMYSLRPLLDRLGVRYVDATDGGSTDGGSANDGSTDDGSADDGSAGPEVS</sequence>
<dbReference type="EC" id="4.1.1.112" evidence="6"/>
<feature type="region of interest" description="Disordered" evidence="12">
    <location>
        <begin position="227"/>
        <end position="258"/>
    </location>
</feature>
<comment type="caution">
    <text evidence="13">The sequence shown here is derived from an EMBL/GenBank/DDBJ whole genome shotgun (WGS) entry which is preliminary data.</text>
</comment>
<evidence type="ECO:0000256" key="1">
    <source>
        <dbReference type="ARBA" id="ARBA00001342"/>
    </source>
</evidence>
<gene>
    <name evidence="13" type="ORF">I0C86_14330</name>
</gene>
<name>A0ABS0GVL6_9ACTN</name>
<feature type="compositionally biased region" description="Low complexity" evidence="12">
    <location>
        <begin position="249"/>
        <end position="258"/>
    </location>
</feature>
<accession>A0ABS0GVL6</accession>
<dbReference type="NCBIfam" id="NF006731">
    <property type="entry name" value="PRK09262.1"/>
    <property type="match status" value="1"/>
</dbReference>
<dbReference type="Gene3D" id="3.50.30.40">
    <property type="entry name" value="Ribonuclease E inhibitor RraA/RraA-like"/>
    <property type="match status" value="1"/>
</dbReference>
<protein>
    <recommendedName>
        <fullName evidence="7">Putative 4-hydroxy-4-methyl-2-oxoglutarate aldolase</fullName>
        <ecNumber evidence="6">4.1.1.112</ecNumber>
        <ecNumber evidence="5">4.1.3.17</ecNumber>
    </recommendedName>
    <alternativeName>
        <fullName evidence="10">Oxaloacetate decarboxylase</fullName>
    </alternativeName>
    <alternativeName>
        <fullName evidence="9">RraA-like protein</fullName>
    </alternativeName>
</protein>
<evidence type="ECO:0000256" key="3">
    <source>
        <dbReference type="ARBA" id="ARBA00008621"/>
    </source>
</evidence>